<keyword evidence="3" id="KW-0808">Transferase</keyword>
<dbReference type="Gene3D" id="3.40.50.150">
    <property type="entry name" value="Vaccinia Virus protein VP39"/>
    <property type="match status" value="1"/>
</dbReference>
<dbReference type="PANTHER" id="PTHR44516:SF11">
    <property type="entry name" value="2-METHYL-6-PHYTYL-1,4-HYDROQUINONE METHYLTRANSFERASE 2, CHLOROPLASTIC"/>
    <property type="match status" value="1"/>
</dbReference>
<evidence type="ECO:0000313" key="4">
    <source>
        <dbReference type="Proteomes" id="UP000321580"/>
    </source>
</evidence>
<keyword evidence="1" id="KW-1133">Transmembrane helix</keyword>
<dbReference type="InterPro" id="IPR031164">
    <property type="entry name" value="SAM_MPBQ_MSBQ_MT"/>
</dbReference>
<sequence>MQLVQHKKEAYWFYRFLSIFYDKLVNPLFWTVPMRRQSLAIGKLDEPGITVIDVGSGTGFTTEGIVEHVPPQRVTCLDQSPHQMAHAKAKPALQGCTFLLGDAEHLPFPDHSFDRYVSAGSIEYWPDPAQGIREAFRVVKPGGWALMIGPLEPVHPAGRILARLWMLFPPEADYWKWFREAGFTDLEACYVKPNWAKGKGRYGIALAGRKPEGATAAAPKPQPKAENTEKPGLLRSFLLGARVILGSLAGFFFIPAALIGQLRLSISGQGHLPPEEREHLNTYQKRALLFIAGAVALAVFLLIR</sequence>
<dbReference type="SUPFAM" id="SSF53335">
    <property type="entry name" value="S-adenosyl-L-methionine-dependent methyltransferases"/>
    <property type="match status" value="1"/>
</dbReference>
<dbReference type="GO" id="GO:0051741">
    <property type="term" value="F:2-methyl-6-phytyl-1,4-benzoquinone methyltransferase activity"/>
    <property type="evidence" value="ECO:0007669"/>
    <property type="project" value="InterPro"/>
</dbReference>
<dbReference type="EMBL" id="VOOR01000005">
    <property type="protein sequence ID" value="TXB67984.1"/>
    <property type="molecule type" value="Genomic_DNA"/>
</dbReference>
<proteinExistence type="predicted"/>
<keyword evidence="4" id="KW-1185">Reference proteome</keyword>
<keyword evidence="1" id="KW-0472">Membrane</keyword>
<accession>A0A5C6S0R0</accession>
<evidence type="ECO:0000313" key="3">
    <source>
        <dbReference type="EMBL" id="TXB67984.1"/>
    </source>
</evidence>
<dbReference type="PROSITE" id="PS51734">
    <property type="entry name" value="SAM_MPBQ_MSBQ_MT"/>
    <property type="match status" value="1"/>
</dbReference>
<dbReference type="GO" id="GO:0032259">
    <property type="term" value="P:methylation"/>
    <property type="evidence" value="ECO:0007669"/>
    <property type="project" value="UniProtKB-KW"/>
</dbReference>
<dbReference type="InterPro" id="IPR044649">
    <property type="entry name" value="MPBQ/MSBQ_MT"/>
</dbReference>
<keyword evidence="3" id="KW-0489">Methyltransferase</keyword>
<dbReference type="InterPro" id="IPR013216">
    <property type="entry name" value="Methyltransf_11"/>
</dbReference>
<dbReference type="InterPro" id="IPR029063">
    <property type="entry name" value="SAM-dependent_MTases_sf"/>
</dbReference>
<feature type="transmembrane region" description="Helical" evidence="1">
    <location>
        <begin position="286"/>
        <end position="303"/>
    </location>
</feature>
<dbReference type="Proteomes" id="UP000321580">
    <property type="component" value="Unassembled WGS sequence"/>
</dbReference>
<keyword evidence="1" id="KW-0812">Transmembrane</keyword>
<dbReference type="Pfam" id="PF08241">
    <property type="entry name" value="Methyltransf_11"/>
    <property type="match status" value="1"/>
</dbReference>
<evidence type="ECO:0000256" key="1">
    <source>
        <dbReference type="SAM" id="Phobius"/>
    </source>
</evidence>
<name>A0A5C6S0R0_9BACT</name>
<feature type="domain" description="MPBQ/MBSQ family SAM-binding methyltransferase profile" evidence="2">
    <location>
        <begin position="2"/>
        <end position="211"/>
    </location>
</feature>
<evidence type="ECO:0000259" key="2">
    <source>
        <dbReference type="PROSITE" id="PS51734"/>
    </source>
</evidence>
<dbReference type="RefSeq" id="WP_147166105.1">
    <property type="nucleotide sequence ID" value="NZ_VOOR01000005.1"/>
</dbReference>
<dbReference type="PANTHER" id="PTHR44516">
    <property type="entry name" value="2-METHYL-6-PHYTYL-1,4-HYDROQUINONE METHYLTRANSFERASE, CHLOROPLASTIC"/>
    <property type="match status" value="1"/>
</dbReference>
<reference evidence="3 4" key="1">
    <citation type="submission" date="2019-08" db="EMBL/GenBank/DDBJ databases">
        <title>Genome of Phaeodactylibacter luteus.</title>
        <authorList>
            <person name="Bowman J.P."/>
        </authorList>
    </citation>
    <scope>NUCLEOTIDE SEQUENCE [LARGE SCALE GENOMIC DNA]</scope>
    <source>
        <strain evidence="3 4">KCTC 42180</strain>
    </source>
</reference>
<organism evidence="3 4">
    <name type="scientific">Phaeodactylibacter luteus</name>
    <dbReference type="NCBI Taxonomy" id="1564516"/>
    <lineage>
        <taxon>Bacteria</taxon>
        <taxon>Pseudomonadati</taxon>
        <taxon>Bacteroidota</taxon>
        <taxon>Saprospiria</taxon>
        <taxon>Saprospirales</taxon>
        <taxon>Haliscomenobacteraceae</taxon>
        <taxon>Phaeodactylibacter</taxon>
    </lineage>
</organism>
<protein>
    <submittedName>
        <fullName evidence="3">Methyltransferase domain-containing protein</fullName>
    </submittedName>
</protein>
<dbReference type="OrthoDB" id="9795634at2"/>
<dbReference type="AlphaFoldDB" id="A0A5C6S0R0"/>
<feature type="transmembrane region" description="Helical" evidence="1">
    <location>
        <begin position="243"/>
        <end position="266"/>
    </location>
</feature>
<gene>
    <name evidence="3" type="ORF">FRY97_03820</name>
</gene>
<dbReference type="CDD" id="cd02440">
    <property type="entry name" value="AdoMet_MTases"/>
    <property type="match status" value="1"/>
</dbReference>
<comment type="caution">
    <text evidence="3">The sequence shown here is derived from an EMBL/GenBank/DDBJ whole genome shotgun (WGS) entry which is preliminary data.</text>
</comment>